<dbReference type="InterPro" id="IPR000157">
    <property type="entry name" value="TIR_dom"/>
</dbReference>
<keyword evidence="3" id="KW-1185">Reference proteome</keyword>
<proteinExistence type="predicted"/>
<dbReference type="RefSeq" id="WP_243515086.1">
    <property type="nucleotide sequence ID" value="NZ_CP094534.1"/>
</dbReference>
<name>A0ABY4B617_9BACT</name>
<dbReference type="SUPFAM" id="SSF52200">
    <property type="entry name" value="Toll/Interleukin receptor TIR domain"/>
    <property type="match status" value="1"/>
</dbReference>
<evidence type="ECO:0000259" key="1">
    <source>
        <dbReference type="PROSITE" id="PS50104"/>
    </source>
</evidence>
<reference evidence="2 3" key="1">
    <citation type="submission" date="2022-03" db="EMBL/GenBank/DDBJ databases">
        <title>Hymenobactersp. isolated from the air.</title>
        <authorList>
            <person name="Won M."/>
            <person name="Kwon S.-W."/>
        </authorList>
    </citation>
    <scope>NUCLEOTIDE SEQUENCE [LARGE SCALE GENOMIC DNA]</scope>
    <source>
        <strain evidence="2 3">KACC 22596</strain>
    </source>
</reference>
<sequence length="562" mass="61710">MASLIPGFEYDIFISYRHNDEEWMAEFMPKLQRELITNIGKPLSIFYDRSLSGGLSDTHEVRASLDHRVASSVILMPLISATYCETDMYSWKHEFLPFLEQAKRSPLGLKLNLPGGGQVSRVLPLRTYELEDEQSQLLYQTLEGFLRSIDFVYIAQDVIRPLQVRDDDSAFPTANKLLYRNQLNKVARSVKDLMGAAKLAVSKVAPAVAAPEVTAPSVAAPSIPIPAVAAGPAPAAEQPAALPDAAPTGPKVFLPWTAPTLKAGREQLAQVCANAGLNVVPITDCPTDEAAFQRETRAALAEADCSLLLLGNEFGRTLKETATSFSMFAYQEACRQAARRPGFRQFVWYCPDASVAVNEAQAAFVGHIRNELTAQCTFSSAPDAPQLVQELRHALAQPAPPPVTVADKTGLCFIYNALDYEEAHAIAGRLRDKFEVNMVAIEPGSRENYKAKTVLAIPKSKLAVVYFKHSADWALPFAKQVYQLVGGSASPTPILLMGEEDPAQNHMHRYKGPKIDTIIKPHLGVSEEVQRVFQQVLKANAGHGRYCLVSGTEAVQFRLYRS</sequence>
<dbReference type="Proteomes" id="UP000831390">
    <property type="component" value="Chromosome"/>
</dbReference>
<dbReference type="PROSITE" id="PS50104">
    <property type="entry name" value="TIR"/>
    <property type="match status" value="1"/>
</dbReference>
<evidence type="ECO:0000313" key="2">
    <source>
        <dbReference type="EMBL" id="UOE34229.1"/>
    </source>
</evidence>
<accession>A0ABY4B617</accession>
<gene>
    <name evidence="2" type="ORF">MTP16_00930</name>
</gene>
<organism evidence="2 3">
    <name type="scientific">Hymenobacter monticola</name>
    <dbReference type="NCBI Taxonomy" id="1705399"/>
    <lineage>
        <taxon>Bacteria</taxon>
        <taxon>Pseudomonadati</taxon>
        <taxon>Bacteroidota</taxon>
        <taxon>Cytophagia</taxon>
        <taxon>Cytophagales</taxon>
        <taxon>Hymenobacteraceae</taxon>
        <taxon>Hymenobacter</taxon>
    </lineage>
</organism>
<protein>
    <recommendedName>
        <fullName evidence="1">TIR domain-containing protein</fullName>
    </recommendedName>
</protein>
<dbReference type="EMBL" id="CP094534">
    <property type="protein sequence ID" value="UOE34229.1"/>
    <property type="molecule type" value="Genomic_DNA"/>
</dbReference>
<evidence type="ECO:0000313" key="3">
    <source>
        <dbReference type="Proteomes" id="UP000831390"/>
    </source>
</evidence>
<dbReference type="Gene3D" id="3.40.50.10140">
    <property type="entry name" value="Toll/interleukin-1 receptor homology (TIR) domain"/>
    <property type="match status" value="1"/>
</dbReference>
<feature type="domain" description="TIR" evidence="1">
    <location>
        <begin position="8"/>
        <end position="162"/>
    </location>
</feature>
<dbReference type="InterPro" id="IPR035897">
    <property type="entry name" value="Toll_tir_struct_dom_sf"/>
</dbReference>